<gene>
    <name evidence="2" type="ORF">SacxiDRAFT_2011</name>
</gene>
<dbReference type="STRING" id="882086.SacxiDRAFT_2011"/>
<organism evidence="2 3">
    <name type="scientific">Saccharomonospora xinjiangensis XJ-54</name>
    <dbReference type="NCBI Taxonomy" id="882086"/>
    <lineage>
        <taxon>Bacteria</taxon>
        <taxon>Bacillati</taxon>
        <taxon>Actinomycetota</taxon>
        <taxon>Actinomycetes</taxon>
        <taxon>Pseudonocardiales</taxon>
        <taxon>Pseudonocardiaceae</taxon>
        <taxon>Saccharomonospora</taxon>
    </lineage>
</organism>
<dbReference type="Proteomes" id="UP000004691">
    <property type="component" value="Unassembled WGS sequence"/>
</dbReference>
<reference evidence="2 3" key="1">
    <citation type="submission" date="2012-01" db="EMBL/GenBank/DDBJ databases">
        <title>Improved High-Quality Draft sequence of Saccharomonospora xinjiangensis XJ-54.</title>
        <authorList>
            <consortium name="US DOE Joint Genome Institute"/>
            <person name="Lucas S."/>
            <person name="Han J."/>
            <person name="Lapidus A."/>
            <person name="Cheng J.-F."/>
            <person name="Goodwin L."/>
            <person name="Pitluck S."/>
            <person name="Peters L."/>
            <person name="Mikhailova N."/>
            <person name="Teshima H."/>
            <person name="Detter J.C."/>
            <person name="Han C."/>
            <person name="Tapia R."/>
            <person name="Land M."/>
            <person name="Hauser L."/>
            <person name="Kyrpides N."/>
            <person name="Ivanova N."/>
            <person name="Pagani I."/>
            <person name="Brambilla E.-M."/>
            <person name="Klenk H.-P."/>
            <person name="Woyke T."/>
        </authorList>
    </citation>
    <scope>NUCLEOTIDE SEQUENCE [LARGE SCALE GENOMIC DNA]</scope>
    <source>
        <strain evidence="2 3">XJ-54</strain>
    </source>
</reference>
<dbReference type="eggNOG" id="COG3616">
    <property type="taxonomic scope" value="Bacteria"/>
</dbReference>
<dbReference type="RefSeq" id="WP_006238397.1">
    <property type="nucleotide sequence ID" value="NZ_JH636049.1"/>
</dbReference>
<dbReference type="Gene3D" id="3.20.20.10">
    <property type="entry name" value="Alanine racemase"/>
    <property type="match status" value="1"/>
</dbReference>
<dbReference type="Pfam" id="PF01168">
    <property type="entry name" value="Ala_racemase_N"/>
    <property type="match status" value="1"/>
</dbReference>
<dbReference type="PANTHER" id="PTHR28004:SF2">
    <property type="entry name" value="D-SERINE DEHYDRATASE"/>
    <property type="match status" value="1"/>
</dbReference>
<sequence>MSATQYDRATRDLDPPLAVVDLDAFDANADDLARRAGGLPIRVASKSVRCRALLSRVLARPGFSGLLCYTLAEALWLFGEGTSDDIVVGYPTVDRAALRALAADESARGAITVMVDSPAQLDLIDAALGPGHPELRVCLEFDASWRPLPGLHIGTRRSPVFSPAQAAQLARHITDRPGFRLAGVMGYEGQISGLQDDDTGLRGAAVRWMQRHSAAELARRRPAVVDAVRAVAELEFVNGGGTGSLEFTRTDGSVTEVAAGSGLLGPTLFARYRHFSPRPAALFALSVVRRPSRRIATLAAGGYTASGQAEASRLPSPYLPPGLRLLTLEGAGEVQTPVTGRAARRLVPGDRVWFRHAKAGELAEHFPRYHLVSGDRIVRTVPTYRGEGHFFG</sequence>
<dbReference type="InterPro" id="IPR029066">
    <property type="entry name" value="PLP-binding_barrel"/>
</dbReference>
<evidence type="ECO:0000313" key="3">
    <source>
        <dbReference type="Proteomes" id="UP000004691"/>
    </source>
</evidence>
<dbReference type="GO" id="GO:0008721">
    <property type="term" value="F:D-serine ammonia-lyase activity"/>
    <property type="evidence" value="ECO:0007669"/>
    <property type="project" value="TreeGrafter"/>
</dbReference>
<feature type="domain" description="Alanine racemase N-terminal" evidence="1">
    <location>
        <begin position="20"/>
        <end position="204"/>
    </location>
</feature>
<name>I0V294_9PSEU</name>
<dbReference type="AlphaFoldDB" id="I0V294"/>
<accession>I0V294</accession>
<dbReference type="PANTHER" id="PTHR28004">
    <property type="entry name" value="ZGC:162816-RELATED"/>
    <property type="match status" value="1"/>
</dbReference>
<evidence type="ECO:0000259" key="1">
    <source>
        <dbReference type="Pfam" id="PF01168"/>
    </source>
</evidence>
<dbReference type="CDD" id="cd06813">
    <property type="entry name" value="PLPDE_III_DSD_D-TA_like_2"/>
    <property type="match status" value="1"/>
</dbReference>
<proteinExistence type="predicted"/>
<dbReference type="EMBL" id="JH636049">
    <property type="protein sequence ID" value="EID54247.1"/>
    <property type="molecule type" value="Genomic_DNA"/>
</dbReference>
<protein>
    <submittedName>
        <fullName evidence="2">Putative amino acid aldolase or racemase</fullName>
    </submittedName>
</protein>
<keyword evidence="3" id="KW-1185">Reference proteome</keyword>
<evidence type="ECO:0000313" key="2">
    <source>
        <dbReference type="EMBL" id="EID54247.1"/>
    </source>
</evidence>
<dbReference type="GO" id="GO:0036088">
    <property type="term" value="P:D-serine catabolic process"/>
    <property type="evidence" value="ECO:0007669"/>
    <property type="project" value="TreeGrafter"/>
</dbReference>
<dbReference type="InterPro" id="IPR001608">
    <property type="entry name" value="Ala_racemase_N"/>
</dbReference>
<dbReference type="InterPro" id="IPR051466">
    <property type="entry name" value="D-amino_acid_metab_enzyme"/>
</dbReference>
<dbReference type="HOGENOM" id="CLU_042383_0_0_11"/>
<dbReference type="SUPFAM" id="SSF51419">
    <property type="entry name" value="PLP-binding barrel"/>
    <property type="match status" value="1"/>
</dbReference>